<dbReference type="InterPro" id="IPR050515">
    <property type="entry name" value="Beta-lactam/transpept"/>
</dbReference>
<keyword evidence="7" id="KW-1185">Reference proteome</keyword>
<dbReference type="Gene3D" id="3.90.1310.10">
    <property type="entry name" value="Penicillin-binding protein 2a (Domain 2)"/>
    <property type="match status" value="1"/>
</dbReference>
<reference evidence="6 7" key="1">
    <citation type="submission" date="2020-04" db="EMBL/GenBank/DDBJ databases">
        <title>Collinsella sp. KGMB02528 nov., an anaerobic actinobacterium isolated from human feces.</title>
        <authorList>
            <person name="Han K.-I."/>
            <person name="Eom M.K."/>
            <person name="Kim J.-S."/>
            <person name="Lee K.C."/>
            <person name="Suh M.K."/>
            <person name="Park S.-H."/>
            <person name="Lee J.H."/>
            <person name="Kang S.W."/>
            <person name="Park J.-E."/>
            <person name="Oh B.S."/>
            <person name="Yu S.Y."/>
            <person name="Choi S.-H."/>
            <person name="Lee D.H."/>
            <person name="Yoon H."/>
            <person name="Kim B.-Y."/>
            <person name="Lee J.H."/>
            <person name="Lee J.-S."/>
        </authorList>
    </citation>
    <scope>NUCLEOTIDE SEQUENCE [LARGE SCALE GENOMIC DNA]</scope>
    <source>
        <strain evidence="6 7">KGMB02528</strain>
    </source>
</reference>
<dbReference type="GO" id="GO:0071555">
    <property type="term" value="P:cell wall organization"/>
    <property type="evidence" value="ECO:0007669"/>
    <property type="project" value="TreeGrafter"/>
</dbReference>
<dbReference type="GO" id="GO:0005886">
    <property type="term" value="C:plasma membrane"/>
    <property type="evidence" value="ECO:0007669"/>
    <property type="project" value="TreeGrafter"/>
</dbReference>
<accession>A0A7X9UC57</accession>
<comment type="subcellular location">
    <subcellularLocation>
        <location evidence="1">Membrane</location>
    </subcellularLocation>
</comment>
<dbReference type="Proteomes" id="UP000546970">
    <property type="component" value="Unassembled WGS sequence"/>
</dbReference>
<dbReference type="GO" id="GO:0008658">
    <property type="term" value="F:penicillin binding"/>
    <property type="evidence" value="ECO:0007669"/>
    <property type="project" value="InterPro"/>
</dbReference>
<dbReference type="Pfam" id="PF00905">
    <property type="entry name" value="Transpeptidase"/>
    <property type="match status" value="1"/>
</dbReference>
<dbReference type="EMBL" id="JABBCP010000002">
    <property type="protein sequence ID" value="NMF55809.1"/>
    <property type="molecule type" value="Genomic_DNA"/>
</dbReference>
<evidence type="ECO:0000256" key="2">
    <source>
        <dbReference type="ARBA" id="ARBA00007171"/>
    </source>
</evidence>
<dbReference type="InterPro" id="IPR001460">
    <property type="entry name" value="PCN-bd_Tpept"/>
</dbReference>
<keyword evidence="3" id="KW-0472">Membrane</keyword>
<name>A0A7X9UC57_9ACTN</name>
<evidence type="ECO:0000313" key="7">
    <source>
        <dbReference type="Proteomes" id="UP000546970"/>
    </source>
</evidence>
<evidence type="ECO:0000259" key="4">
    <source>
        <dbReference type="Pfam" id="PF00905"/>
    </source>
</evidence>
<proteinExistence type="inferred from homology"/>
<evidence type="ECO:0000256" key="1">
    <source>
        <dbReference type="ARBA" id="ARBA00004370"/>
    </source>
</evidence>
<comment type="similarity">
    <text evidence="2">Belongs to the transpeptidase family.</text>
</comment>
<dbReference type="SUPFAM" id="SSF56601">
    <property type="entry name" value="beta-lactamase/transpeptidase-like"/>
    <property type="match status" value="1"/>
</dbReference>
<dbReference type="Gene3D" id="3.40.710.10">
    <property type="entry name" value="DD-peptidase/beta-lactamase superfamily"/>
    <property type="match status" value="1"/>
</dbReference>
<comment type="caution">
    <text evidence="6">The sequence shown here is derived from an EMBL/GenBank/DDBJ whole genome shotgun (WGS) entry which is preliminary data.</text>
</comment>
<dbReference type="PANTHER" id="PTHR30627">
    <property type="entry name" value="PEPTIDOGLYCAN D,D-TRANSPEPTIDASE"/>
    <property type="match status" value="1"/>
</dbReference>
<gene>
    <name evidence="6" type="ORF">HF320_05655</name>
</gene>
<dbReference type="Pfam" id="PF03717">
    <property type="entry name" value="PBP_dimer"/>
    <property type="match status" value="1"/>
</dbReference>
<feature type="domain" description="Penicillin-binding protein transpeptidase" evidence="4">
    <location>
        <begin position="255"/>
        <end position="556"/>
    </location>
</feature>
<evidence type="ECO:0000259" key="5">
    <source>
        <dbReference type="Pfam" id="PF03717"/>
    </source>
</evidence>
<dbReference type="Gene3D" id="3.30.450.330">
    <property type="match status" value="1"/>
</dbReference>
<dbReference type="AlphaFoldDB" id="A0A7X9UC57"/>
<dbReference type="PANTHER" id="PTHR30627:SF1">
    <property type="entry name" value="PEPTIDOGLYCAN D,D-TRANSPEPTIDASE FTSI"/>
    <property type="match status" value="1"/>
</dbReference>
<feature type="domain" description="Penicillin-binding protein dimerisation" evidence="5">
    <location>
        <begin position="68"/>
        <end position="211"/>
    </location>
</feature>
<protein>
    <submittedName>
        <fullName evidence="6">Penicillin-binding protein 2</fullName>
    </submittedName>
</protein>
<dbReference type="InterPro" id="IPR005311">
    <property type="entry name" value="PBP_dimer"/>
</dbReference>
<dbReference type="InterPro" id="IPR036138">
    <property type="entry name" value="PBP_dimer_sf"/>
</dbReference>
<sequence length="568" mass="61495">MRARRATPKTDLLHADVSHEPVSRRTFVLALLGVAGAACGFQLGRYQVFGDDRAENELYWRRVYNQTLYAKRGTIYDRNGNVLTSSENCYDIAVNPSQVDKKNKVIRALMDVLDVDEETCNAAVNGRSYTYIQRKVDTEEGEKLEKYGLAGIVLEPSMKRVYPFGSACAQLLGVTDTEHNGISGLELQYEDTLMGTNGSIVREHAADGSYVAGGAYKKVAAKDGADIVLTIDVNIQQAAEEALAEAVERADANYGSIIVSDPRTGDIFAACSYPTYNPSDLSTARAEDMNLRVVTDAYEPGSVFKTFVCGMSIEEGIAGPDTTYEVPSTVKAGDDDVYDSDLRDYAMTMTMREILRRSSNTGMVLVGKQIGADLFGKYIKKFGFGKKVGVDFPGESLGIVKDRDEYDGASVAAMSFGQAISLSPVSVLHGMSAIANKGIMTVPHFLKSCGGEEKDWSDKEKRVFSKETVRQVADMMKTVVDEGTGTLGQVPGYDVSGKTGTAQRASEDGGYQKDVYMSSFIGFAPTDDPQVMAYVTLDGTPYISTAAAPPFATVMESALTILDIQPTS</sequence>
<organism evidence="6 7">
    <name type="scientific">Collinsella acetigenes</name>
    <dbReference type="NCBI Taxonomy" id="2713419"/>
    <lineage>
        <taxon>Bacteria</taxon>
        <taxon>Bacillati</taxon>
        <taxon>Actinomycetota</taxon>
        <taxon>Coriobacteriia</taxon>
        <taxon>Coriobacteriales</taxon>
        <taxon>Coriobacteriaceae</taxon>
        <taxon>Collinsella</taxon>
    </lineage>
</organism>
<dbReference type="SUPFAM" id="SSF56519">
    <property type="entry name" value="Penicillin binding protein dimerisation domain"/>
    <property type="match status" value="1"/>
</dbReference>
<dbReference type="InterPro" id="IPR012338">
    <property type="entry name" value="Beta-lactam/transpept-like"/>
</dbReference>
<evidence type="ECO:0000256" key="3">
    <source>
        <dbReference type="ARBA" id="ARBA00023136"/>
    </source>
</evidence>
<evidence type="ECO:0000313" key="6">
    <source>
        <dbReference type="EMBL" id="NMF55809.1"/>
    </source>
</evidence>